<dbReference type="STRING" id="301148.B4135_0823"/>
<evidence type="ECO:0000313" key="2">
    <source>
        <dbReference type="EMBL" id="KYD19924.1"/>
    </source>
</evidence>
<dbReference type="Proteomes" id="UP000075683">
    <property type="component" value="Unassembled WGS sequence"/>
</dbReference>
<accession>A0A150M5P6</accession>
<evidence type="ECO:0000313" key="3">
    <source>
        <dbReference type="Proteomes" id="UP000075683"/>
    </source>
</evidence>
<feature type="compositionally biased region" description="Basic and acidic residues" evidence="1">
    <location>
        <begin position="35"/>
        <end position="47"/>
    </location>
</feature>
<name>A0A150M5P6_9BACI</name>
<evidence type="ECO:0000256" key="1">
    <source>
        <dbReference type="SAM" id="MobiDB-lite"/>
    </source>
</evidence>
<protein>
    <submittedName>
        <fullName evidence="2">Uncharacterized protein</fullName>
    </submittedName>
</protein>
<feature type="region of interest" description="Disordered" evidence="1">
    <location>
        <begin position="1"/>
        <end position="80"/>
    </location>
</feature>
<reference evidence="2 3" key="1">
    <citation type="submission" date="2016-01" db="EMBL/GenBank/DDBJ databases">
        <title>Draft Genome Sequences of Seven Thermophilic Sporeformers Isolated from Foods.</title>
        <authorList>
            <person name="Berendsen E.M."/>
            <person name="Wells-Bennik M.H."/>
            <person name="Krawcyk A.O."/>
            <person name="De Jong A."/>
            <person name="Holsappel S."/>
            <person name="Eijlander R.T."/>
            <person name="Kuipers O.P."/>
        </authorList>
    </citation>
    <scope>NUCLEOTIDE SEQUENCE [LARGE SCALE GENOMIC DNA]</scope>
    <source>
        <strain evidence="2 3">B4135</strain>
    </source>
</reference>
<gene>
    <name evidence="2" type="ORF">B4135_0823</name>
</gene>
<dbReference type="AlphaFoldDB" id="A0A150M5P6"/>
<comment type="caution">
    <text evidence="2">The sequence shown here is derived from an EMBL/GenBank/DDBJ whole genome shotgun (WGS) entry which is preliminary data.</text>
</comment>
<sequence>MAAGFVRGRKGFFGRGENGGIPKTGILKGNKVPRFPRENDSLEERDSPGGFRRRIGCRRPAGEPVKPPAEPPDLFCRNRHRPDTAGAAYGILPAKRMW</sequence>
<proteinExistence type="predicted"/>
<organism evidence="2 3">
    <name type="scientific">Caldibacillus debilis</name>
    <dbReference type="NCBI Taxonomy" id="301148"/>
    <lineage>
        <taxon>Bacteria</taxon>
        <taxon>Bacillati</taxon>
        <taxon>Bacillota</taxon>
        <taxon>Bacilli</taxon>
        <taxon>Bacillales</taxon>
        <taxon>Bacillaceae</taxon>
        <taxon>Caldibacillus</taxon>
    </lineage>
</organism>
<dbReference type="EMBL" id="LQYT01000037">
    <property type="protein sequence ID" value="KYD19924.1"/>
    <property type="molecule type" value="Genomic_DNA"/>
</dbReference>